<name>A0A9D4J4Y0_DREPO</name>
<accession>A0A9D4J4Y0</accession>
<dbReference type="Proteomes" id="UP000828390">
    <property type="component" value="Unassembled WGS sequence"/>
</dbReference>
<evidence type="ECO:0000313" key="2">
    <source>
        <dbReference type="Proteomes" id="UP000828390"/>
    </source>
</evidence>
<evidence type="ECO:0000313" key="1">
    <source>
        <dbReference type="EMBL" id="KAH3796129.1"/>
    </source>
</evidence>
<sequence length="403" mass="47321">MMSTARLRTLHRQENNHRKLVCVMNDVTKNQQERIDKFVEKEKQEVAQKCEKNIVVTKRNLVRQRVLKKCMKDTCEEIERKQANKLFGKYQGIPMETMAGEIDVYLERHHPRIRRRQKIDELFRNGYEQGAILDSVSIQDRVRDYFKKPLVRLQCDNVGHDVSMDSNAADPHAQEMSATFPHLTRSFYTGPRRSTPKTTSIETIKELPEAEIIKQVDEQRLFVNRKVSKFFEEDISDKASVQSEAMKVAAISTTDRELRPITLPPLKLGTDRRDKSPVRGTKEKKNVDCIRELIERLQRAKVSREHEVREKKERRTKRLQADRVVRMATFCSEEEMKGRQQAQEIKDLEFYEEKKNELLSSVSNTKQKIKRESDSGRKRGVIEDGRLYLPPIKVVQRPVLLKY</sequence>
<organism evidence="1 2">
    <name type="scientific">Dreissena polymorpha</name>
    <name type="common">Zebra mussel</name>
    <name type="synonym">Mytilus polymorpha</name>
    <dbReference type="NCBI Taxonomy" id="45954"/>
    <lineage>
        <taxon>Eukaryota</taxon>
        <taxon>Metazoa</taxon>
        <taxon>Spiralia</taxon>
        <taxon>Lophotrochozoa</taxon>
        <taxon>Mollusca</taxon>
        <taxon>Bivalvia</taxon>
        <taxon>Autobranchia</taxon>
        <taxon>Heteroconchia</taxon>
        <taxon>Euheterodonta</taxon>
        <taxon>Imparidentia</taxon>
        <taxon>Neoheterodontei</taxon>
        <taxon>Myida</taxon>
        <taxon>Dreissenoidea</taxon>
        <taxon>Dreissenidae</taxon>
        <taxon>Dreissena</taxon>
    </lineage>
</organism>
<dbReference type="AlphaFoldDB" id="A0A9D4J4Y0"/>
<dbReference type="EMBL" id="JAIWYP010000007">
    <property type="protein sequence ID" value="KAH3796129.1"/>
    <property type="molecule type" value="Genomic_DNA"/>
</dbReference>
<keyword evidence="2" id="KW-1185">Reference proteome</keyword>
<protein>
    <submittedName>
        <fullName evidence="1">Uncharacterized protein</fullName>
    </submittedName>
</protein>
<gene>
    <name evidence="1" type="ORF">DPMN_149696</name>
</gene>
<reference evidence="1" key="1">
    <citation type="journal article" date="2019" name="bioRxiv">
        <title>The Genome of the Zebra Mussel, Dreissena polymorpha: A Resource for Invasive Species Research.</title>
        <authorList>
            <person name="McCartney M.A."/>
            <person name="Auch B."/>
            <person name="Kono T."/>
            <person name="Mallez S."/>
            <person name="Zhang Y."/>
            <person name="Obille A."/>
            <person name="Becker A."/>
            <person name="Abrahante J.E."/>
            <person name="Garbe J."/>
            <person name="Badalamenti J.P."/>
            <person name="Herman A."/>
            <person name="Mangelson H."/>
            <person name="Liachko I."/>
            <person name="Sullivan S."/>
            <person name="Sone E.D."/>
            <person name="Koren S."/>
            <person name="Silverstein K.A.T."/>
            <person name="Beckman K.B."/>
            <person name="Gohl D.M."/>
        </authorList>
    </citation>
    <scope>NUCLEOTIDE SEQUENCE</scope>
    <source>
        <strain evidence="1">Duluth1</strain>
        <tissue evidence="1">Whole animal</tissue>
    </source>
</reference>
<reference evidence="1" key="2">
    <citation type="submission" date="2020-11" db="EMBL/GenBank/DDBJ databases">
        <authorList>
            <person name="McCartney M.A."/>
            <person name="Auch B."/>
            <person name="Kono T."/>
            <person name="Mallez S."/>
            <person name="Becker A."/>
            <person name="Gohl D.M."/>
            <person name="Silverstein K.A.T."/>
            <person name="Koren S."/>
            <person name="Bechman K.B."/>
            <person name="Herman A."/>
            <person name="Abrahante J.E."/>
            <person name="Garbe J."/>
        </authorList>
    </citation>
    <scope>NUCLEOTIDE SEQUENCE</scope>
    <source>
        <strain evidence="1">Duluth1</strain>
        <tissue evidence="1">Whole animal</tissue>
    </source>
</reference>
<comment type="caution">
    <text evidence="1">The sequence shown here is derived from an EMBL/GenBank/DDBJ whole genome shotgun (WGS) entry which is preliminary data.</text>
</comment>
<proteinExistence type="predicted"/>